<dbReference type="GeneID" id="136079010"/>
<evidence type="ECO:0000313" key="2">
    <source>
        <dbReference type="RefSeq" id="XP_065650848.1"/>
    </source>
</evidence>
<evidence type="ECO:0000313" key="1">
    <source>
        <dbReference type="Proteomes" id="UP001652625"/>
    </source>
</evidence>
<keyword evidence="1" id="KW-1185">Reference proteome</keyword>
<protein>
    <submittedName>
        <fullName evidence="2">Uncharacterized protein LOC136079010</fullName>
    </submittedName>
</protein>
<dbReference type="RefSeq" id="XP_065650848.1">
    <property type="nucleotide sequence ID" value="XM_065794776.1"/>
</dbReference>
<dbReference type="Proteomes" id="UP001652625">
    <property type="component" value="Chromosome 04"/>
</dbReference>
<reference evidence="2" key="1">
    <citation type="submission" date="2025-08" db="UniProtKB">
        <authorList>
            <consortium name="RefSeq"/>
        </authorList>
    </citation>
    <scope>IDENTIFICATION</scope>
</reference>
<accession>A0ABM4BNZ8</accession>
<organism evidence="1 2">
    <name type="scientific">Hydra vulgaris</name>
    <name type="common">Hydra</name>
    <name type="synonym">Hydra attenuata</name>
    <dbReference type="NCBI Taxonomy" id="6087"/>
    <lineage>
        <taxon>Eukaryota</taxon>
        <taxon>Metazoa</taxon>
        <taxon>Cnidaria</taxon>
        <taxon>Hydrozoa</taxon>
        <taxon>Hydroidolina</taxon>
        <taxon>Anthoathecata</taxon>
        <taxon>Aplanulata</taxon>
        <taxon>Hydridae</taxon>
        <taxon>Hydra</taxon>
    </lineage>
</organism>
<sequence>MIRQLFPRFLDTPLLLDDEFKSINQNYVENVPVLLETKISKQIVAYCKLTGKCIDIIGDTDTEGNSNTDALVLKSLKALVYLLPTNSWQLWENIVFQQVQQWFS</sequence>
<gene>
    <name evidence="2" type="primary">LOC136079010</name>
</gene>
<name>A0ABM4BNZ8_HYDVU</name>
<proteinExistence type="predicted"/>